<name>A0A2H0UPW1_9BACT</name>
<evidence type="ECO:0000313" key="1">
    <source>
        <dbReference type="EMBL" id="PIR88423.1"/>
    </source>
</evidence>
<protein>
    <submittedName>
        <fullName evidence="1">Uncharacterized protein</fullName>
    </submittedName>
</protein>
<comment type="caution">
    <text evidence="1">The sequence shown here is derived from an EMBL/GenBank/DDBJ whole genome shotgun (WGS) entry which is preliminary data.</text>
</comment>
<reference evidence="2" key="1">
    <citation type="submission" date="2017-09" db="EMBL/GenBank/DDBJ databases">
        <title>Depth-based differentiation of microbial function through sediment-hosted aquifers and enrichment of novel symbionts in the deep terrestrial subsurface.</title>
        <authorList>
            <person name="Probst A.J."/>
            <person name="Ladd B."/>
            <person name="Jarett J.K."/>
            <person name="Geller-Mcgrath D.E."/>
            <person name="Sieber C.M.K."/>
            <person name="Emerson J.B."/>
            <person name="Anantharaman K."/>
            <person name="Thomas B.C."/>
            <person name="Malmstrom R."/>
            <person name="Stieglmeier M."/>
            <person name="Klingl A."/>
            <person name="Woyke T."/>
            <person name="Ryan C.M."/>
            <person name="Banfield J.F."/>
        </authorList>
    </citation>
    <scope>NUCLEOTIDE SEQUENCE [LARGE SCALE GENOMIC DNA]</scope>
</reference>
<gene>
    <name evidence="1" type="ORF">COU09_02360</name>
</gene>
<dbReference type="Proteomes" id="UP000229615">
    <property type="component" value="Unassembled WGS sequence"/>
</dbReference>
<dbReference type="EMBL" id="PFBB01000024">
    <property type="protein sequence ID" value="PIR88423.1"/>
    <property type="molecule type" value="Genomic_DNA"/>
</dbReference>
<dbReference type="AlphaFoldDB" id="A0A2H0UPW1"/>
<evidence type="ECO:0000313" key="2">
    <source>
        <dbReference type="Proteomes" id="UP000229615"/>
    </source>
</evidence>
<accession>A0A2H0UPW1</accession>
<sequence>MAQPRHDPALDRVLRIAARLYGAARKRGDDLDWRTAVMTAAGRVAKTQHPSVVNALHGRAMRLANQRKSERIQKRKRLEAMKKAQHKFPFA</sequence>
<proteinExistence type="predicted"/>
<organism evidence="1 2">
    <name type="scientific">Candidatus Harrisonbacteria bacterium CG10_big_fil_rev_8_21_14_0_10_44_23</name>
    <dbReference type="NCBI Taxonomy" id="1974585"/>
    <lineage>
        <taxon>Bacteria</taxon>
        <taxon>Candidatus Harrisoniibacteriota</taxon>
    </lineage>
</organism>